<keyword evidence="5" id="KW-0472">Membrane</keyword>
<gene>
    <name evidence="7" type="ORF">PACLA_8A076268</name>
</gene>
<dbReference type="Pfam" id="PF03600">
    <property type="entry name" value="CitMHS"/>
    <property type="match status" value="1"/>
</dbReference>
<dbReference type="GO" id="GO:0022857">
    <property type="term" value="F:transmembrane transporter activity"/>
    <property type="evidence" value="ECO:0007669"/>
    <property type="project" value="UniProtKB-ARBA"/>
</dbReference>
<dbReference type="Proteomes" id="UP001152795">
    <property type="component" value="Unassembled WGS sequence"/>
</dbReference>
<dbReference type="AlphaFoldDB" id="A0A6S7KTT6"/>
<organism evidence="7 8">
    <name type="scientific">Paramuricea clavata</name>
    <name type="common">Red gorgonian</name>
    <name type="synonym">Violescent sea-whip</name>
    <dbReference type="NCBI Taxonomy" id="317549"/>
    <lineage>
        <taxon>Eukaryota</taxon>
        <taxon>Metazoa</taxon>
        <taxon>Cnidaria</taxon>
        <taxon>Anthozoa</taxon>
        <taxon>Octocorallia</taxon>
        <taxon>Malacalcyonacea</taxon>
        <taxon>Plexauridae</taxon>
        <taxon>Paramuricea</taxon>
    </lineage>
</organism>
<dbReference type="EMBL" id="CACRXK020012677">
    <property type="protein sequence ID" value="CAB4023779.1"/>
    <property type="molecule type" value="Genomic_DNA"/>
</dbReference>
<accession>A0A6S7KTT6</accession>
<sequence>MAIYWTTESCSLAVTSLLPLLLFPILGVLKAKEISTPYFSDTNVLFIGGMMLAVAVEQWNLHKRIALKILLLIGTKPRRLLLGFMCPTAFLSMWVSNTATTAMMVPIAQAVLGEIKEIKTLGVKRNETDDKGEVIENPEQLEMNVLNEKSCSTAQITTTDDLSGEPDDKAFSNLCKATMLSIAYAANVGGTATLTGTGTNLVFVGQTEE</sequence>
<evidence type="ECO:0000256" key="5">
    <source>
        <dbReference type="ARBA" id="ARBA00023136"/>
    </source>
</evidence>
<keyword evidence="4" id="KW-1133">Transmembrane helix</keyword>
<dbReference type="GO" id="GO:0005886">
    <property type="term" value="C:plasma membrane"/>
    <property type="evidence" value="ECO:0007669"/>
    <property type="project" value="TreeGrafter"/>
</dbReference>
<evidence type="ECO:0000256" key="1">
    <source>
        <dbReference type="ARBA" id="ARBA00004141"/>
    </source>
</evidence>
<evidence type="ECO:0000256" key="3">
    <source>
        <dbReference type="ARBA" id="ARBA00022692"/>
    </source>
</evidence>
<proteinExistence type="predicted"/>
<evidence type="ECO:0000313" key="8">
    <source>
        <dbReference type="Proteomes" id="UP001152795"/>
    </source>
</evidence>
<feature type="domain" description="Citrate transporter-like" evidence="6">
    <location>
        <begin position="3"/>
        <end position="205"/>
    </location>
</feature>
<protein>
    <submittedName>
        <fullName evidence="7">Solute carrier family 13 member 5-like</fullName>
    </submittedName>
</protein>
<dbReference type="PANTHER" id="PTHR10283">
    <property type="entry name" value="SOLUTE CARRIER FAMILY 13 MEMBER"/>
    <property type="match status" value="1"/>
</dbReference>
<evidence type="ECO:0000256" key="2">
    <source>
        <dbReference type="ARBA" id="ARBA00022448"/>
    </source>
</evidence>
<comment type="caution">
    <text evidence="7">The sequence shown here is derived from an EMBL/GenBank/DDBJ whole genome shotgun (WGS) entry which is preliminary data.</text>
</comment>
<evidence type="ECO:0000256" key="4">
    <source>
        <dbReference type="ARBA" id="ARBA00022989"/>
    </source>
</evidence>
<evidence type="ECO:0000259" key="6">
    <source>
        <dbReference type="Pfam" id="PF03600"/>
    </source>
</evidence>
<name>A0A6S7KTT6_PARCT</name>
<comment type="subcellular location">
    <subcellularLocation>
        <location evidence="1">Membrane</location>
        <topology evidence="1">Multi-pass membrane protein</topology>
    </subcellularLocation>
</comment>
<keyword evidence="8" id="KW-1185">Reference proteome</keyword>
<evidence type="ECO:0000313" key="7">
    <source>
        <dbReference type="EMBL" id="CAB4023779.1"/>
    </source>
</evidence>
<dbReference type="PANTHER" id="PTHR10283:SF82">
    <property type="entry name" value="SOLUTE CARRIER FAMILY 13 MEMBER 2"/>
    <property type="match status" value="1"/>
</dbReference>
<dbReference type="InterPro" id="IPR004680">
    <property type="entry name" value="Cit_transptr-like_dom"/>
</dbReference>
<reference evidence="7" key="1">
    <citation type="submission" date="2020-04" db="EMBL/GenBank/DDBJ databases">
        <authorList>
            <person name="Alioto T."/>
            <person name="Alioto T."/>
            <person name="Gomez Garrido J."/>
        </authorList>
    </citation>
    <scope>NUCLEOTIDE SEQUENCE</scope>
    <source>
        <strain evidence="7">A484AB</strain>
    </source>
</reference>
<keyword evidence="2" id="KW-0813">Transport</keyword>
<dbReference type="OrthoDB" id="6493944at2759"/>
<keyword evidence="3" id="KW-0812">Transmembrane</keyword>